<evidence type="ECO:0008006" key="3">
    <source>
        <dbReference type="Google" id="ProtNLM"/>
    </source>
</evidence>
<keyword evidence="2" id="KW-1185">Reference proteome</keyword>
<name>A0ABT1PHV4_9ACTN</name>
<gene>
    <name evidence="1" type="ORF">NON19_23690</name>
</gene>
<dbReference type="Gene3D" id="3.30.1390.10">
    <property type="match status" value="1"/>
</dbReference>
<sequence>MFTKLDFLERRLIRMEKKLDLIMEHLGLQVDHPDLREVRELIREGKTIQAVKAYREATGTSLREATDAVSELASQG</sequence>
<dbReference type="InterPro" id="IPR014719">
    <property type="entry name" value="Ribosomal_bL12_C/ClpS-like"/>
</dbReference>
<reference evidence="1 2" key="1">
    <citation type="submission" date="2022-06" db="EMBL/GenBank/DDBJ databases">
        <title>Draft genome sequence of type strain Streptomyces rubrisoli DSM 42083.</title>
        <authorList>
            <person name="Duangmal K."/>
            <person name="Klaysubun C."/>
        </authorList>
    </citation>
    <scope>NUCLEOTIDE SEQUENCE [LARGE SCALE GENOMIC DNA]</scope>
    <source>
        <strain evidence="1 2">DSM 42083</strain>
    </source>
</reference>
<protein>
    <recommendedName>
        <fullName evidence="3">Ribosomal protein L7/L12 C-terminal domain-containing protein</fullName>
    </recommendedName>
</protein>
<organism evidence="1 2">
    <name type="scientific">Streptantibioticus rubrisoli</name>
    <dbReference type="NCBI Taxonomy" id="1387313"/>
    <lineage>
        <taxon>Bacteria</taxon>
        <taxon>Bacillati</taxon>
        <taxon>Actinomycetota</taxon>
        <taxon>Actinomycetes</taxon>
        <taxon>Kitasatosporales</taxon>
        <taxon>Streptomycetaceae</taxon>
        <taxon>Streptantibioticus</taxon>
    </lineage>
</organism>
<dbReference type="EMBL" id="JANFNH010000034">
    <property type="protein sequence ID" value="MCQ4044952.1"/>
    <property type="molecule type" value="Genomic_DNA"/>
</dbReference>
<evidence type="ECO:0000313" key="2">
    <source>
        <dbReference type="Proteomes" id="UP001206206"/>
    </source>
</evidence>
<comment type="caution">
    <text evidence="1">The sequence shown here is derived from an EMBL/GenBank/DDBJ whole genome shotgun (WGS) entry which is preliminary data.</text>
</comment>
<accession>A0ABT1PHV4</accession>
<dbReference type="Proteomes" id="UP001206206">
    <property type="component" value="Unassembled WGS sequence"/>
</dbReference>
<dbReference type="RefSeq" id="WP_255931060.1">
    <property type="nucleotide sequence ID" value="NZ_JANFNH010000034.1"/>
</dbReference>
<evidence type="ECO:0000313" key="1">
    <source>
        <dbReference type="EMBL" id="MCQ4044952.1"/>
    </source>
</evidence>
<proteinExistence type="predicted"/>